<evidence type="ECO:0000256" key="2">
    <source>
        <dbReference type="SAM" id="Phobius"/>
    </source>
</evidence>
<feature type="compositionally biased region" description="Basic and acidic residues" evidence="1">
    <location>
        <begin position="11"/>
        <end position="21"/>
    </location>
</feature>
<accession>A0ABR2WK69</accession>
<keyword evidence="2" id="KW-0812">Transmembrane</keyword>
<evidence type="ECO:0000313" key="4">
    <source>
        <dbReference type="Proteomes" id="UP001479436"/>
    </source>
</evidence>
<keyword evidence="4" id="KW-1185">Reference proteome</keyword>
<keyword evidence="2" id="KW-0472">Membrane</keyword>
<dbReference type="InterPro" id="IPR012171">
    <property type="entry name" value="Fatty_acid_desaturase"/>
</dbReference>
<dbReference type="PANTHER" id="PTHR32100">
    <property type="entry name" value="OMEGA-6 FATTY ACID DESATURASE, CHLOROPLASTIC"/>
    <property type="match status" value="1"/>
</dbReference>
<evidence type="ECO:0000313" key="3">
    <source>
        <dbReference type="EMBL" id="KAK9761904.1"/>
    </source>
</evidence>
<gene>
    <name evidence="3" type="ORF">K7432_012835</name>
</gene>
<feature type="transmembrane region" description="Helical" evidence="2">
    <location>
        <begin position="52"/>
        <end position="72"/>
    </location>
</feature>
<sequence length="105" mass="12003">MVNDSSLKQRVNHDKELKGNPEKTFQPPNITIKELRDAVPAHCFERDTLRTFGNVAVDLTLISALFYAATYIDSLPLALRYLAWPVYWFLQGIVGTGVWVLAHEW</sequence>
<feature type="transmembrane region" description="Helical" evidence="2">
    <location>
        <begin position="84"/>
        <end position="102"/>
    </location>
</feature>
<proteinExistence type="predicted"/>
<protein>
    <submittedName>
        <fullName evidence="3">Fatty acid oxidation complex subunit alpha</fullName>
    </submittedName>
</protein>
<dbReference type="Proteomes" id="UP001479436">
    <property type="component" value="Unassembled WGS sequence"/>
</dbReference>
<comment type="caution">
    <text evidence="3">The sequence shown here is derived from an EMBL/GenBank/DDBJ whole genome shotgun (WGS) entry which is preliminary data.</text>
</comment>
<evidence type="ECO:0000256" key="1">
    <source>
        <dbReference type="SAM" id="MobiDB-lite"/>
    </source>
</evidence>
<name>A0ABR2WK69_9FUNG</name>
<keyword evidence="2" id="KW-1133">Transmembrane helix</keyword>
<reference evidence="3 4" key="1">
    <citation type="submission" date="2023-04" db="EMBL/GenBank/DDBJ databases">
        <title>Genome of Basidiobolus ranarum AG-B5.</title>
        <authorList>
            <person name="Stajich J.E."/>
            <person name="Carter-House D."/>
            <person name="Gryganskyi A."/>
        </authorList>
    </citation>
    <scope>NUCLEOTIDE SEQUENCE [LARGE SCALE GENOMIC DNA]</scope>
    <source>
        <strain evidence="3 4">AG-B5</strain>
    </source>
</reference>
<organism evidence="3 4">
    <name type="scientific">Basidiobolus ranarum</name>
    <dbReference type="NCBI Taxonomy" id="34480"/>
    <lineage>
        <taxon>Eukaryota</taxon>
        <taxon>Fungi</taxon>
        <taxon>Fungi incertae sedis</taxon>
        <taxon>Zoopagomycota</taxon>
        <taxon>Entomophthoromycotina</taxon>
        <taxon>Basidiobolomycetes</taxon>
        <taxon>Basidiobolales</taxon>
        <taxon>Basidiobolaceae</taxon>
        <taxon>Basidiobolus</taxon>
    </lineage>
</organism>
<dbReference type="EMBL" id="JASJQH010001173">
    <property type="protein sequence ID" value="KAK9761904.1"/>
    <property type="molecule type" value="Genomic_DNA"/>
</dbReference>
<feature type="region of interest" description="Disordered" evidence="1">
    <location>
        <begin position="1"/>
        <end position="27"/>
    </location>
</feature>